<feature type="non-terminal residue" evidence="8">
    <location>
        <position position="1"/>
    </location>
</feature>
<dbReference type="InterPro" id="IPR019402">
    <property type="entry name" value="CWH43_N"/>
</dbReference>
<evidence type="ECO:0000313" key="9">
    <source>
        <dbReference type="Proteomes" id="UP001558652"/>
    </source>
</evidence>
<dbReference type="AlphaFoldDB" id="A0ABD0YJI3"/>
<gene>
    <name evidence="8" type="ORF">AAG570_010982</name>
</gene>
<evidence type="ECO:0000256" key="1">
    <source>
        <dbReference type="ARBA" id="ARBA00004127"/>
    </source>
</evidence>
<dbReference type="Proteomes" id="UP001558652">
    <property type="component" value="Unassembled WGS sequence"/>
</dbReference>
<feature type="transmembrane region" description="Helical" evidence="6">
    <location>
        <begin position="179"/>
        <end position="201"/>
    </location>
</feature>
<evidence type="ECO:0000256" key="5">
    <source>
        <dbReference type="ARBA" id="ARBA00023136"/>
    </source>
</evidence>
<keyword evidence="4 6" id="KW-1133">Transmembrane helix</keyword>
<evidence type="ECO:0000256" key="4">
    <source>
        <dbReference type="ARBA" id="ARBA00022989"/>
    </source>
</evidence>
<name>A0ABD0YJI3_9HEMI</name>
<keyword evidence="3 6" id="KW-0812">Transmembrane</keyword>
<dbReference type="Pfam" id="PF10277">
    <property type="entry name" value="Frag1"/>
    <property type="match status" value="1"/>
</dbReference>
<evidence type="ECO:0000259" key="7">
    <source>
        <dbReference type="Pfam" id="PF10277"/>
    </source>
</evidence>
<keyword evidence="5 6" id="KW-0472">Membrane</keyword>
<dbReference type="PANTHER" id="PTHR21324">
    <property type="entry name" value="FASTING-INDUCIBLE INTEGRAL MEMBRANE PROTEIN TM6P1-RELATED"/>
    <property type="match status" value="1"/>
</dbReference>
<evidence type="ECO:0000313" key="8">
    <source>
        <dbReference type="EMBL" id="KAL1131365.1"/>
    </source>
</evidence>
<accession>A0ABD0YJI3</accession>
<feature type="transmembrane region" description="Helical" evidence="6">
    <location>
        <begin position="138"/>
        <end position="159"/>
    </location>
</feature>
<organism evidence="8 9">
    <name type="scientific">Ranatra chinensis</name>
    <dbReference type="NCBI Taxonomy" id="642074"/>
    <lineage>
        <taxon>Eukaryota</taxon>
        <taxon>Metazoa</taxon>
        <taxon>Ecdysozoa</taxon>
        <taxon>Arthropoda</taxon>
        <taxon>Hexapoda</taxon>
        <taxon>Insecta</taxon>
        <taxon>Pterygota</taxon>
        <taxon>Neoptera</taxon>
        <taxon>Paraneoptera</taxon>
        <taxon>Hemiptera</taxon>
        <taxon>Heteroptera</taxon>
        <taxon>Panheteroptera</taxon>
        <taxon>Nepomorpha</taxon>
        <taxon>Nepidae</taxon>
        <taxon>Ranatrinae</taxon>
        <taxon>Ranatra</taxon>
    </lineage>
</organism>
<dbReference type="GO" id="GO:0012505">
    <property type="term" value="C:endomembrane system"/>
    <property type="evidence" value="ECO:0007669"/>
    <property type="project" value="UniProtKB-SubCell"/>
</dbReference>
<feature type="transmembrane region" description="Helical" evidence="6">
    <location>
        <begin position="99"/>
        <end position="118"/>
    </location>
</feature>
<feature type="domain" description="CWH43-like N-terminal" evidence="7">
    <location>
        <begin position="3"/>
        <end position="209"/>
    </location>
</feature>
<protein>
    <recommendedName>
        <fullName evidence="7">CWH43-like N-terminal domain-containing protein</fullName>
    </recommendedName>
</protein>
<dbReference type="PANTHER" id="PTHR21324:SF2">
    <property type="entry name" value="EG:22E5.9 PROTEIN"/>
    <property type="match status" value="1"/>
</dbReference>
<feature type="transmembrane region" description="Helical" evidence="6">
    <location>
        <begin position="74"/>
        <end position="93"/>
    </location>
</feature>
<reference evidence="8 9" key="1">
    <citation type="submission" date="2024-07" db="EMBL/GenBank/DDBJ databases">
        <title>Chromosome-level genome assembly of the water stick insect Ranatra chinensis (Heteroptera: Nepidae).</title>
        <authorList>
            <person name="Liu X."/>
        </authorList>
    </citation>
    <scope>NUCLEOTIDE SEQUENCE [LARGE SCALE GENOMIC DNA]</scope>
    <source>
        <strain evidence="8">Cailab_2021Rc</strain>
        <tissue evidence="8">Muscle</tissue>
    </source>
</reference>
<sequence>VNSYLAAVLQEHVEPDFPYISDTATYSPESCVFGQLINIGAVLLCIVVYVRYCQIYQYCDEYFKSARLIKLNKMGVWAGLMSSLGLSIVANFQETNVKYVHYFGATLCFGCGTVYFWIQAMCSYQMSPYANTIVTAHFRVFLAMICTVFFFILAIAGLLSHLEFQGDNPRKWYPSDGGWELHVISTASEWVVAICFCFYILTFYSEFSEITFTHPQVKYSFQAYIIHLLLLPKKYVIFATFSFIFHEIFYLINDFLF</sequence>
<proteinExistence type="inferred from homology"/>
<comment type="caution">
    <text evidence="8">The sequence shown here is derived from an EMBL/GenBank/DDBJ whole genome shotgun (WGS) entry which is preliminary data.</text>
</comment>
<comment type="similarity">
    <text evidence="2">Belongs to the DRAM/TMEM150 family.</text>
</comment>
<dbReference type="EMBL" id="JBFDAA010000006">
    <property type="protein sequence ID" value="KAL1131365.1"/>
    <property type="molecule type" value="Genomic_DNA"/>
</dbReference>
<evidence type="ECO:0000256" key="2">
    <source>
        <dbReference type="ARBA" id="ARBA00006565"/>
    </source>
</evidence>
<dbReference type="InterPro" id="IPR050911">
    <property type="entry name" value="DRAM/TMEM150_Autophagy_Mod"/>
</dbReference>
<evidence type="ECO:0000256" key="3">
    <source>
        <dbReference type="ARBA" id="ARBA00022692"/>
    </source>
</evidence>
<feature type="transmembrane region" description="Helical" evidence="6">
    <location>
        <begin position="32"/>
        <end position="53"/>
    </location>
</feature>
<evidence type="ECO:0000256" key="6">
    <source>
        <dbReference type="SAM" id="Phobius"/>
    </source>
</evidence>
<comment type="subcellular location">
    <subcellularLocation>
        <location evidence="1">Endomembrane system</location>
        <topology evidence="1">Multi-pass membrane protein</topology>
    </subcellularLocation>
</comment>
<keyword evidence="9" id="KW-1185">Reference proteome</keyword>